<gene>
    <name evidence="1" type="ORF">J2Z66_002989</name>
</gene>
<reference evidence="1 2" key="1">
    <citation type="submission" date="2021-03" db="EMBL/GenBank/DDBJ databases">
        <title>Genomic Encyclopedia of Type Strains, Phase IV (KMG-IV): sequencing the most valuable type-strain genomes for metagenomic binning, comparative biology and taxonomic classification.</title>
        <authorList>
            <person name="Goeker M."/>
        </authorList>
    </citation>
    <scope>NUCLEOTIDE SEQUENCE [LARGE SCALE GENOMIC DNA]</scope>
    <source>
        <strain evidence="1 2">DSM 26048</strain>
    </source>
</reference>
<dbReference type="EMBL" id="JAGGLB010000008">
    <property type="protein sequence ID" value="MBP1991382.1"/>
    <property type="molecule type" value="Genomic_DNA"/>
</dbReference>
<accession>A0ABS4IUY3</accession>
<dbReference type="PANTHER" id="PTHR34374">
    <property type="entry name" value="LARGE RIBOSOMAL RNA SUBUNIT ACCUMULATION PROTEIN YCED HOMOLOG 1, CHLOROPLASTIC"/>
    <property type="match status" value="1"/>
</dbReference>
<evidence type="ECO:0000313" key="2">
    <source>
        <dbReference type="Proteomes" id="UP001519287"/>
    </source>
</evidence>
<organism evidence="1 2">
    <name type="scientific">Paenibacillus eucommiae</name>
    <dbReference type="NCBI Taxonomy" id="1355755"/>
    <lineage>
        <taxon>Bacteria</taxon>
        <taxon>Bacillati</taxon>
        <taxon>Bacillota</taxon>
        <taxon>Bacilli</taxon>
        <taxon>Bacillales</taxon>
        <taxon>Paenibacillaceae</taxon>
        <taxon>Paenibacillus</taxon>
    </lineage>
</organism>
<comment type="caution">
    <text evidence="1">The sequence shown here is derived from an EMBL/GenBank/DDBJ whole genome shotgun (WGS) entry which is preliminary data.</text>
</comment>
<dbReference type="RefSeq" id="WP_209972133.1">
    <property type="nucleotide sequence ID" value="NZ_JAGGLB010000008.1"/>
</dbReference>
<dbReference type="Pfam" id="PF02620">
    <property type="entry name" value="YceD"/>
    <property type="match status" value="1"/>
</dbReference>
<protein>
    <recommendedName>
        <fullName evidence="3">DUF177 domain-containing protein</fullName>
    </recommendedName>
</protein>
<dbReference type="PANTHER" id="PTHR34374:SF1">
    <property type="entry name" value="LARGE RIBOSOMAL RNA SUBUNIT ACCUMULATION PROTEIN YCED HOMOLOG 1, CHLOROPLASTIC"/>
    <property type="match status" value="1"/>
</dbReference>
<proteinExistence type="predicted"/>
<dbReference type="InterPro" id="IPR003772">
    <property type="entry name" value="YceD"/>
</dbReference>
<sequence length="173" mass="19218">MQINMKDLALRGQTVAWKEDLQLNSAFEGRADILAHSAVHVDLHAKPIAGAVEVRGKLTLDLDVSCARCLSHVKQTLELPFLELFTQNRIEAEDGNPDELPEDVHLVTEDKVELEPYVIENVVMGLPYIPLCDDACKGLCPECGVNRNLQDCGCNREKLDPRLAGLADLFKEK</sequence>
<evidence type="ECO:0008006" key="3">
    <source>
        <dbReference type="Google" id="ProtNLM"/>
    </source>
</evidence>
<dbReference type="Proteomes" id="UP001519287">
    <property type="component" value="Unassembled WGS sequence"/>
</dbReference>
<evidence type="ECO:0000313" key="1">
    <source>
        <dbReference type="EMBL" id="MBP1991382.1"/>
    </source>
</evidence>
<keyword evidence="2" id="KW-1185">Reference proteome</keyword>
<name>A0ABS4IUY3_9BACL</name>